<keyword evidence="1" id="KW-0863">Zinc-finger</keyword>
<dbReference type="PANTHER" id="PTHR10694">
    <property type="entry name" value="LYSINE-SPECIFIC DEMETHYLASE"/>
    <property type="match status" value="1"/>
</dbReference>
<comment type="caution">
    <text evidence="4">The sequence shown here is derived from an EMBL/GenBank/DDBJ whole genome shotgun (WGS) entry which is preliminary data.</text>
</comment>
<dbReference type="InterPro" id="IPR036236">
    <property type="entry name" value="Znf_C2H2_sf"/>
</dbReference>
<dbReference type="PROSITE" id="PS00028">
    <property type="entry name" value="ZINC_FINGER_C2H2_1"/>
    <property type="match status" value="1"/>
</dbReference>
<keyword evidence="1" id="KW-0862">Zinc</keyword>
<dbReference type="EMBL" id="CAXLJM020000010">
    <property type="protein sequence ID" value="CAL8076078.1"/>
    <property type="molecule type" value="Genomic_DNA"/>
</dbReference>
<evidence type="ECO:0000256" key="1">
    <source>
        <dbReference type="PROSITE-ProRule" id="PRU00042"/>
    </source>
</evidence>
<keyword evidence="1" id="KW-0479">Metal-binding</keyword>
<dbReference type="SMART" id="SM00355">
    <property type="entry name" value="ZnF_C2H2"/>
    <property type="match status" value="2"/>
</dbReference>
<dbReference type="Pfam" id="PF02373">
    <property type="entry name" value="JmjC"/>
    <property type="match status" value="1"/>
</dbReference>
<dbReference type="SUPFAM" id="SSF51197">
    <property type="entry name" value="Clavaminate synthase-like"/>
    <property type="match status" value="1"/>
</dbReference>
<dbReference type="Pfam" id="PF00096">
    <property type="entry name" value="zf-C2H2"/>
    <property type="match status" value="2"/>
</dbReference>
<gene>
    <name evidence="4" type="ORF">ODALV1_LOCUS3353</name>
</gene>
<feature type="domain" description="JmjC" evidence="3">
    <location>
        <begin position="129"/>
        <end position="299"/>
    </location>
</feature>
<protein>
    <submittedName>
        <fullName evidence="4">Uncharacterized protein</fullName>
    </submittedName>
</protein>
<name>A0ABP1PW67_9HEXA</name>
<feature type="domain" description="C2H2-type" evidence="2">
    <location>
        <begin position="398"/>
        <end position="423"/>
    </location>
</feature>
<dbReference type="PANTHER" id="PTHR10694:SF7">
    <property type="entry name" value="[HISTONE H3]-TRIMETHYL-L-LYSINE(9) DEMETHYLASE"/>
    <property type="match status" value="1"/>
</dbReference>
<dbReference type="SUPFAM" id="SSF57667">
    <property type="entry name" value="beta-beta-alpha zinc fingers"/>
    <property type="match status" value="1"/>
</dbReference>
<dbReference type="PROSITE" id="PS51184">
    <property type="entry name" value="JMJC"/>
    <property type="match status" value="1"/>
</dbReference>
<dbReference type="Gene3D" id="2.60.120.650">
    <property type="entry name" value="Cupin"/>
    <property type="match status" value="1"/>
</dbReference>
<evidence type="ECO:0000259" key="3">
    <source>
        <dbReference type="PROSITE" id="PS51184"/>
    </source>
</evidence>
<keyword evidence="5" id="KW-1185">Reference proteome</keyword>
<evidence type="ECO:0000259" key="2">
    <source>
        <dbReference type="PROSITE" id="PS50157"/>
    </source>
</evidence>
<accession>A0ABP1PW67</accession>
<feature type="domain" description="C2H2-type" evidence="2">
    <location>
        <begin position="366"/>
        <end position="394"/>
    </location>
</feature>
<organism evidence="4 5">
    <name type="scientific">Orchesella dallaii</name>
    <dbReference type="NCBI Taxonomy" id="48710"/>
    <lineage>
        <taxon>Eukaryota</taxon>
        <taxon>Metazoa</taxon>
        <taxon>Ecdysozoa</taxon>
        <taxon>Arthropoda</taxon>
        <taxon>Hexapoda</taxon>
        <taxon>Collembola</taxon>
        <taxon>Entomobryomorpha</taxon>
        <taxon>Entomobryoidea</taxon>
        <taxon>Orchesellidae</taxon>
        <taxon>Orchesellinae</taxon>
        <taxon>Orchesella</taxon>
    </lineage>
</organism>
<dbReference type="SMART" id="SM00558">
    <property type="entry name" value="JmjC"/>
    <property type="match status" value="1"/>
</dbReference>
<proteinExistence type="predicted"/>
<reference evidence="4 5" key="1">
    <citation type="submission" date="2024-08" db="EMBL/GenBank/DDBJ databases">
        <authorList>
            <person name="Cucini C."/>
            <person name="Frati F."/>
        </authorList>
    </citation>
    <scope>NUCLEOTIDE SEQUENCE [LARGE SCALE GENOMIC DNA]</scope>
</reference>
<dbReference type="Gene3D" id="3.30.160.60">
    <property type="entry name" value="Classic Zinc Finger"/>
    <property type="match status" value="1"/>
</dbReference>
<dbReference type="Proteomes" id="UP001642540">
    <property type="component" value="Unassembled WGS sequence"/>
</dbReference>
<sequence length="423" mass="48301">MEARAAMIPDVSFNSIRPDVLCQVYRSKLEEFGYLKANVVGIPRTRFTWEELYQDQKDKKHRLYGVDRLVEDVLAVSTKEFKSKWRRVKGSVTIDEAVEKLNKLSTGSAGPYEVVYVILEDTGNVKCLQHFKLEDSFENLKSVMHTAMKKNNWKKGVQTLYVYAGQCMTVFPIHTEDNKFESINVNIFGADKCWDIVPPKYSDDVRRACEVLKSNLQLHSSENLCNDFLQHKRLLLTDNFFHKNGIEIFRVRQPAGTVKIIGPDVYHQGVNLGDNVAIAINFSSVVWHASIYQERRFLLDNQCKCIGVSARFTNQQTDAIAKLHELINNYASHLPLHESSSTKPISNSNRSVTNSNQKNYNKVCPFVCTICNITFTKKFNLQRHKSSVHTSSASSIKFTCHSCQLSFSNKGNLSKHLRNNTCK</sequence>
<evidence type="ECO:0000313" key="5">
    <source>
        <dbReference type="Proteomes" id="UP001642540"/>
    </source>
</evidence>
<dbReference type="InterPro" id="IPR013087">
    <property type="entry name" value="Znf_C2H2_type"/>
</dbReference>
<dbReference type="PROSITE" id="PS50157">
    <property type="entry name" value="ZINC_FINGER_C2H2_2"/>
    <property type="match status" value="2"/>
</dbReference>
<dbReference type="InterPro" id="IPR003347">
    <property type="entry name" value="JmjC_dom"/>
</dbReference>
<evidence type="ECO:0000313" key="4">
    <source>
        <dbReference type="EMBL" id="CAL8076078.1"/>
    </source>
</evidence>